<dbReference type="Proteomes" id="UP000887159">
    <property type="component" value="Unassembled WGS sequence"/>
</dbReference>
<dbReference type="EMBL" id="BMAU01021346">
    <property type="protein sequence ID" value="GFY17810.1"/>
    <property type="molecule type" value="Genomic_DNA"/>
</dbReference>
<protein>
    <submittedName>
        <fullName evidence="1">Uncharacterized protein</fullName>
    </submittedName>
</protein>
<accession>A0A8X6VRE5</accession>
<evidence type="ECO:0000313" key="1">
    <source>
        <dbReference type="EMBL" id="GFY17810.1"/>
    </source>
</evidence>
<gene>
    <name evidence="1" type="ORF">TNCV_1075451</name>
</gene>
<name>A0A8X6VRE5_TRICX</name>
<evidence type="ECO:0000313" key="2">
    <source>
        <dbReference type="Proteomes" id="UP000887159"/>
    </source>
</evidence>
<proteinExistence type="predicted"/>
<organism evidence="1 2">
    <name type="scientific">Trichonephila clavipes</name>
    <name type="common">Golden silk orbweaver</name>
    <name type="synonym">Nephila clavipes</name>
    <dbReference type="NCBI Taxonomy" id="2585209"/>
    <lineage>
        <taxon>Eukaryota</taxon>
        <taxon>Metazoa</taxon>
        <taxon>Ecdysozoa</taxon>
        <taxon>Arthropoda</taxon>
        <taxon>Chelicerata</taxon>
        <taxon>Arachnida</taxon>
        <taxon>Araneae</taxon>
        <taxon>Araneomorphae</taxon>
        <taxon>Entelegynae</taxon>
        <taxon>Araneoidea</taxon>
        <taxon>Nephilidae</taxon>
        <taxon>Trichonephila</taxon>
    </lineage>
</organism>
<comment type="caution">
    <text evidence="1">The sequence shown here is derived from an EMBL/GenBank/DDBJ whole genome shotgun (WGS) entry which is preliminary data.</text>
</comment>
<keyword evidence="2" id="KW-1185">Reference proteome</keyword>
<reference evidence="1" key="1">
    <citation type="submission" date="2020-08" db="EMBL/GenBank/DDBJ databases">
        <title>Multicomponent nature underlies the extraordinary mechanical properties of spider dragline silk.</title>
        <authorList>
            <person name="Kono N."/>
            <person name="Nakamura H."/>
            <person name="Mori M."/>
            <person name="Yoshida Y."/>
            <person name="Ohtoshi R."/>
            <person name="Malay A.D."/>
            <person name="Moran D.A.P."/>
            <person name="Tomita M."/>
            <person name="Numata K."/>
            <person name="Arakawa K."/>
        </authorList>
    </citation>
    <scope>NUCLEOTIDE SEQUENCE</scope>
</reference>
<sequence>MCCPRFLAPVSIHNYEFDNYPRLTIEFDVNKLTFSQHLLRLCFIIICSKLLKKESLSSRDAVVVVSFPKGRIESCRSLRQVGLLHDRGRHHLSHPLQFRHGMRKEGNILQLSVPLVSTATTHKTFESTDLTSTYSVCIWRVIGGIEYRT</sequence>
<dbReference type="AlphaFoldDB" id="A0A8X6VRE5"/>